<dbReference type="Gene3D" id="1.10.4080.10">
    <property type="entry name" value="ADP-ribosylation/Crystallin J1"/>
    <property type="match status" value="1"/>
</dbReference>
<dbReference type="GO" id="GO:0046872">
    <property type="term" value="F:metal ion binding"/>
    <property type="evidence" value="ECO:0007669"/>
    <property type="project" value="UniProtKB-KW"/>
</dbReference>
<evidence type="ECO:0000313" key="3">
    <source>
        <dbReference type="Proteomes" id="UP001218188"/>
    </source>
</evidence>
<dbReference type="AlphaFoldDB" id="A0AAD6T2N1"/>
<dbReference type="InterPro" id="IPR005502">
    <property type="entry name" value="Ribosyl_crysJ1"/>
</dbReference>
<dbReference type="InterPro" id="IPR050792">
    <property type="entry name" value="ADP-ribosylglycohydrolase"/>
</dbReference>
<dbReference type="Proteomes" id="UP001218188">
    <property type="component" value="Unassembled WGS sequence"/>
</dbReference>
<accession>A0AAD6T2N1</accession>
<dbReference type="Pfam" id="PF03747">
    <property type="entry name" value="ADP_ribosyl_GH"/>
    <property type="match status" value="1"/>
</dbReference>
<keyword evidence="3" id="KW-1185">Reference proteome</keyword>
<keyword evidence="1" id="KW-0460">Magnesium</keyword>
<evidence type="ECO:0000256" key="1">
    <source>
        <dbReference type="PIRSR" id="PIRSR605502-1"/>
    </source>
</evidence>
<protein>
    <submittedName>
        <fullName evidence="2">ADP-ribosylation/Crystallin J1</fullName>
    </submittedName>
</protein>
<sequence>MTFLPLHAHILPPAPPSTKIRLALLATALADALGGPAEFHARFSFDFISEMLPNETFRLPKGVWTDDTSGALALGRAIAAGSRAGAAAAGGGESGKEDAAQLDAYYRWWQDGVLSATGQCFDIGNTTQRALSIYRQALRRQAAAVALPRIAHDLRGAVFGGNGSLMRVLPVGLAYWGAEPSVVGKKARRSSAVTHPNEVCREACEVWARGVAQVVRAAAGVKEMTKLDVLHHFAAFPYETGVLRKALAAEVPLPAAAAHDSQAMETHYAAHHPILRLVSQTVVGGSSASDLETSDSQTSLETRILALLPMDATLPSSGYVVHTIVAALYAFLVTSSFEDGASLTANMGDDADTVGAVYGGLAGVWYAVDGHEGDATQDPSAGGFWSPRVRRWRDDLVCRDVIEEVAGEVVGFARQWEA</sequence>
<feature type="binding site" evidence="1">
    <location>
        <position position="67"/>
    </location>
    <ligand>
        <name>Mg(2+)</name>
        <dbReference type="ChEBI" id="CHEBI:18420"/>
        <label>1</label>
    </ligand>
</feature>
<reference evidence="2" key="1">
    <citation type="submission" date="2023-03" db="EMBL/GenBank/DDBJ databases">
        <title>Massive genome expansion in bonnet fungi (Mycena s.s.) driven by repeated elements and novel gene families across ecological guilds.</title>
        <authorList>
            <consortium name="Lawrence Berkeley National Laboratory"/>
            <person name="Harder C.B."/>
            <person name="Miyauchi S."/>
            <person name="Viragh M."/>
            <person name="Kuo A."/>
            <person name="Thoen E."/>
            <person name="Andreopoulos B."/>
            <person name="Lu D."/>
            <person name="Skrede I."/>
            <person name="Drula E."/>
            <person name="Henrissat B."/>
            <person name="Morin E."/>
            <person name="Kohler A."/>
            <person name="Barry K."/>
            <person name="LaButti K."/>
            <person name="Morin E."/>
            <person name="Salamov A."/>
            <person name="Lipzen A."/>
            <person name="Mereny Z."/>
            <person name="Hegedus B."/>
            <person name="Baldrian P."/>
            <person name="Stursova M."/>
            <person name="Weitz H."/>
            <person name="Taylor A."/>
            <person name="Grigoriev I.V."/>
            <person name="Nagy L.G."/>
            <person name="Martin F."/>
            <person name="Kauserud H."/>
        </authorList>
    </citation>
    <scope>NUCLEOTIDE SEQUENCE</scope>
    <source>
        <strain evidence="2">CBHHK200</strain>
    </source>
</reference>
<evidence type="ECO:0000313" key="2">
    <source>
        <dbReference type="EMBL" id="KAJ7037676.1"/>
    </source>
</evidence>
<dbReference type="PANTHER" id="PTHR16222:SF12">
    <property type="entry name" value="ADP-RIBOSYLGLYCOHYDROLASE-RELATED"/>
    <property type="match status" value="1"/>
</dbReference>
<feature type="binding site" evidence="1">
    <location>
        <position position="66"/>
    </location>
    <ligand>
        <name>Mg(2+)</name>
        <dbReference type="ChEBI" id="CHEBI:18420"/>
        <label>1</label>
    </ligand>
</feature>
<dbReference type="PANTHER" id="PTHR16222">
    <property type="entry name" value="ADP-RIBOSYLGLYCOHYDROLASE"/>
    <property type="match status" value="1"/>
</dbReference>
<dbReference type="SUPFAM" id="SSF101478">
    <property type="entry name" value="ADP-ribosylglycohydrolase"/>
    <property type="match status" value="1"/>
</dbReference>
<dbReference type="InterPro" id="IPR036705">
    <property type="entry name" value="Ribosyl_crysJ1_sf"/>
</dbReference>
<feature type="binding site" evidence="1">
    <location>
        <position position="350"/>
    </location>
    <ligand>
        <name>Mg(2+)</name>
        <dbReference type="ChEBI" id="CHEBI:18420"/>
        <label>1</label>
    </ligand>
</feature>
<comment type="caution">
    <text evidence="2">The sequence shown here is derived from an EMBL/GenBank/DDBJ whole genome shotgun (WGS) entry which is preliminary data.</text>
</comment>
<organism evidence="2 3">
    <name type="scientific">Mycena alexandri</name>
    <dbReference type="NCBI Taxonomy" id="1745969"/>
    <lineage>
        <taxon>Eukaryota</taxon>
        <taxon>Fungi</taxon>
        <taxon>Dikarya</taxon>
        <taxon>Basidiomycota</taxon>
        <taxon>Agaricomycotina</taxon>
        <taxon>Agaricomycetes</taxon>
        <taxon>Agaricomycetidae</taxon>
        <taxon>Agaricales</taxon>
        <taxon>Marasmiineae</taxon>
        <taxon>Mycenaceae</taxon>
        <taxon>Mycena</taxon>
    </lineage>
</organism>
<feature type="binding site" evidence="1">
    <location>
        <position position="353"/>
    </location>
    <ligand>
        <name>Mg(2+)</name>
        <dbReference type="ChEBI" id="CHEBI:18420"/>
        <label>1</label>
    </ligand>
</feature>
<feature type="binding site" evidence="1">
    <location>
        <position position="352"/>
    </location>
    <ligand>
        <name>Mg(2+)</name>
        <dbReference type="ChEBI" id="CHEBI:18420"/>
        <label>1</label>
    </ligand>
</feature>
<comment type="cofactor">
    <cofactor evidence="1">
        <name>Mg(2+)</name>
        <dbReference type="ChEBI" id="CHEBI:18420"/>
    </cofactor>
    <text evidence="1">Binds 2 magnesium ions per subunit.</text>
</comment>
<name>A0AAD6T2N1_9AGAR</name>
<keyword evidence="1" id="KW-0479">Metal-binding</keyword>
<gene>
    <name evidence="2" type="ORF">C8F04DRAFT_952445</name>
</gene>
<feature type="binding site" evidence="1">
    <location>
        <position position="65"/>
    </location>
    <ligand>
        <name>Mg(2+)</name>
        <dbReference type="ChEBI" id="CHEBI:18420"/>
        <label>1</label>
    </ligand>
</feature>
<dbReference type="EMBL" id="JARJCM010000036">
    <property type="protein sequence ID" value="KAJ7037676.1"/>
    <property type="molecule type" value="Genomic_DNA"/>
</dbReference>
<proteinExistence type="predicted"/>